<feature type="region of interest" description="Disordered" evidence="2">
    <location>
        <begin position="208"/>
        <end position="267"/>
    </location>
</feature>
<dbReference type="InParanoid" id="Q22GW4"/>
<feature type="compositionally biased region" description="Polar residues" evidence="2">
    <location>
        <begin position="208"/>
        <end position="251"/>
    </location>
</feature>
<dbReference type="KEGG" id="tet:TTHERM_00655920"/>
<evidence type="ECO:0000256" key="1">
    <source>
        <dbReference type="SAM" id="Coils"/>
    </source>
</evidence>
<dbReference type="Proteomes" id="UP000009168">
    <property type="component" value="Unassembled WGS sequence"/>
</dbReference>
<dbReference type="EMBL" id="GG662502">
    <property type="protein sequence ID" value="EAR84560.1"/>
    <property type="molecule type" value="Genomic_DNA"/>
</dbReference>
<protein>
    <submittedName>
        <fullName evidence="3">Uncharacterized protein</fullName>
    </submittedName>
</protein>
<dbReference type="HOGENOM" id="CLU_376218_0_0_1"/>
<gene>
    <name evidence="3" type="ORF">TTHERM_00655920</name>
</gene>
<evidence type="ECO:0000256" key="2">
    <source>
        <dbReference type="SAM" id="MobiDB-lite"/>
    </source>
</evidence>
<name>Q22GW4_TETTS</name>
<reference evidence="4" key="1">
    <citation type="journal article" date="2006" name="PLoS Biol.">
        <title>Macronuclear genome sequence of the ciliate Tetrahymena thermophila, a model eukaryote.</title>
        <authorList>
            <person name="Eisen J.A."/>
            <person name="Coyne R.S."/>
            <person name="Wu M."/>
            <person name="Wu D."/>
            <person name="Thiagarajan M."/>
            <person name="Wortman J.R."/>
            <person name="Badger J.H."/>
            <person name="Ren Q."/>
            <person name="Amedeo P."/>
            <person name="Jones K.M."/>
            <person name="Tallon L.J."/>
            <person name="Delcher A.L."/>
            <person name="Salzberg S.L."/>
            <person name="Silva J.C."/>
            <person name="Haas B.J."/>
            <person name="Majoros W.H."/>
            <person name="Farzad M."/>
            <person name="Carlton J.M."/>
            <person name="Smith R.K. Jr."/>
            <person name="Garg J."/>
            <person name="Pearlman R.E."/>
            <person name="Karrer K.M."/>
            <person name="Sun L."/>
            <person name="Manning G."/>
            <person name="Elde N.C."/>
            <person name="Turkewitz A.P."/>
            <person name="Asai D.J."/>
            <person name="Wilkes D.E."/>
            <person name="Wang Y."/>
            <person name="Cai H."/>
            <person name="Collins K."/>
            <person name="Stewart B.A."/>
            <person name="Lee S.R."/>
            <person name="Wilamowska K."/>
            <person name="Weinberg Z."/>
            <person name="Ruzzo W.L."/>
            <person name="Wloga D."/>
            <person name="Gaertig J."/>
            <person name="Frankel J."/>
            <person name="Tsao C.-C."/>
            <person name="Gorovsky M.A."/>
            <person name="Keeling P.J."/>
            <person name="Waller R.F."/>
            <person name="Patron N.J."/>
            <person name="Cherry J.M."/>
            <person name="Stover N.A."/>
            <person name="Krieger C.J."/>
            <person name="del Toro C."/>
            <person name="Ryder H.F."/>
            <person name="Williamson S.C."/>
            <person name="Barbeau R.A."/>
            <person name="Hamilton E.P."/>
            <person name="Orias E."/>
        </authorList>
    </citation>
    <scope>NUCLEOTIDE SEQUENCE [LARGE SCALE GENOMIC DNA]</scope>
    <source>
        <strain evidence="4">SB210</strain>
    </source>
</reference>
<evidence type="ECO:0000313" key="4">
    <source>
        <dbReference type="Proteomes" id="UP000009168"/>
    </source>
</evidence>
<accession>Q22GW4</accession>
<keyword evidence="1" id="KW-0175">Coiled coil</keyword>
<dbReference type="GeneID" id="7823663"/>
<dbReference type="RefSeq" id="XP_001032223.1">
    <property type="nucleotide sequence ID" value="XM_001032223.1"/>
</dbReference>
<sequence length="738" mass="86659">MHADKLAKLNQKIKLKVNPERTIEKVLESCELDLKRVLKMNTPNRLSKIDLDPINSQFLQNNQTFIELVGYLRQWNNRVDTYRKDKQFFKCQNALNTIFIELGIHLREICQTFHRDIQLSYLNSVKKWFEEIYAIFCEEFHASQKKKQGAENFQDILDRIELAIASKINNNEKINEILQRKKKQVVDVKTPTIKSMDYFKKFLPRPQTVESNPFSQQVQKLPQQISSQQDSRPKNDSNQPNESTQVEQKQSNNDHHHPQSVNNQNNLKPINVIEYERKIQTCIPCSRAHSYGHIPLQQQVRFISKTLDEKTQFKLQVLKQKLNKEQEKKEQEQLKNFIQKQAKERRQLIQFKNSCNELTFQCNQFEDLKYQKKELQENLQDSILSQYDLLDDKSMIAGYKYNKNESFDSYAQTGQEDQTKNPSFLMQKSIGREVFDNENEDNLSQECINPQISALTPQLQKNRSQIEGYNQQLLSNQNSQYFKTASSFFPNNNQMPTMETFNQINSRISTSQHKTRNYLQSDTFYSKQKSKQEYTSLQSPQKVASSPQKQAVTIDLFGILEQKNSSLYNPKQGNNFLNTQNQITQEIKRNKINQLIQTKGKIINLTQKQLPQISQTNITNNYSSQNIQNELTEQVVKERLQNTIMQYSTKIKQYQENRRQINTKSKQSITDNQITSDQIDEINKIKNTLSKKNIKIDTKNLKASLISPILPVPQYKLLKNKSSFLPQQGERLFSEEED</sequence>
<organism evidence="3 4">
    <name type="scientific">Tetrahymena thermophila (strain SB210)</name>
    <dbReference type="NCBI Taxonomy" id="312017"/>
    <lineage>
        <taxon>Eukaryota</taxon>
        <taxon>Sar</taxon>
        <taxon>Alveolata</taxon>
        <taxon>Ciliophora</taxon>
        <taxon>Intramacronucleata</taxon>
        <taxon>Oligohymenophorea</taxon>
        <taxon>Hymenostomatida</taxon>
        <taxon>Tetrahymenina</taxon>
        <taxon>Tetrahymenidae</taxon>
        <taxon>Tetrahymena</taxon>
    </lineage>
</organism>
<dbReference type="AlphaFoldDB" id="Q22GW4"/>
<feature type="coiled-coil region" evidence="1">
    <location>
        <begin position="315"/>
        <end position="344"/>
    </location>
</feature>
<evidence type="ECO:0000313" key="3">
    <source>
        <dbReference type="EMBL" id="EAR84560.1"/>
    </source>
</evidence>
<keyword evidence="4" id="KW-1185">Reference proteome</keyword>
<feature type="coiled-coil region" evidence="1">
    <location>
        <begin position="637"/>
        <end position="664"/>
    </location>
</feature>
<proteinExistence type="predicted"/>